<keyword evidence="4" id="KW-1185">Reference proteome</keyword>
<dbReference type="InterPro" id="IPR021476">
    <property type="entry name" value="Egh16-like"/>
</dbReference>
<gene>
    <name evidence="3" type="ORF">MAN_01205</name>
</gene>
<dbReference type="AlphaFoldDB" id="A0A0B4G100"/>
<proteinExistence type="predicted"/>
<reference evidence="3 4" key="1">
    <citation type="journal article" date="2014" name="Proc. Natl. Acad. Sci. U.S.A.">
        <title>Trajectory and genomic determinants of fungal-pathogen speciation and host adaptation.</title>
        <authorList>
            <person name="Hu X."/>
            <person name="Xiao G."/>
            <person name="Zheng P."/>
            <person name="Shang Y."/>
            <person name="Su Y."/>
            <person name="Zhang X."/>
            <person name="Liu X."/>
            <person name="Zhan S."/>
            <person name="St Leger R.J."/>
            <person name="Wang C."/>
        </authorList>
    </citation>
    <scope>NUCLEOTIDE SEQUENCE [LARGE SCALE GENOMIC DNA]</scope>
    <source>
        <strain evidence="3 4">ARSEF 549</strain>
    </source>
</reference>
<evidence type="ECO:0000256" key="1">
    <source>
        <dbReference type="SAM" id="MobiDB-lite"/>
    </source>
</evidence>
<feature type="compositionally biased region" description="Gly residues" evidence="1">
    <location>
        <begin position="446"/>
        <end position="458"/>
    </location>
</feature>
<accession>A0A0B4G100</accession>
<sequence length="491" mass="48464">MAYHLSLRRLLALSALCSLGSAHSKIQKASCDGGKTSSIGMGTNPNIPIDGEDPTPFQLDSPIIRTKEKDNLLVNGCGRTKLQTNIDVANETEIAIQNNQIANCKPGDTLSMTVFVVNTDGSGPYFADIDEKSNVGIFRELGKVDGIDGKNGIQRNAFTAFDVQIPLPTDMKCEGGKDLNACTLRIRNLADAGPFGGCVALQDVTKGGAGNGGAGNGGAGNGGAGNGGAGNGGAGNGGAGNGGAGNGGAGNGGVGNGGNGGNGGLGNGDQGNNDLGDGGLGGNGGQGNKGQGNKGQGSKGQGNKGQGNKGQGNAKNPINRRGMRIKRAENAKQGGKGGDGSKNTGTGNRKPGNGNQNTGAGGNQNTGAGGNQNTGTGGNQNTGTGGNQNSNNGGVRSPDDITTADTRDTILKEQQIGLKSLEDFLKNSGKNKGGNPQNGQNNAGNGQTGGNQTGGTQTGGNQIDGNQIDGNQKGGNQKGGNQKGSNQNGVN</sequence>
<dbReference type="OrthoDB" id="3241054at2759"/>
<dbReference type="HOGENOM" id="CLU_586710_0_0_1"/>
<evidence type="ECO:0000313" key="3">
    <source>
        <dbReference type="EMBL" id="KID71606.1"/>
    </source>
</evidence>
<dbReference type="VEuPathDB" id="FungiDB:MAN_01205"/>
<protein>
    <submittedName>
        <fullName evidence="3">Gas1-like protein</fullName>
    </submittedName>
</protein>
<feature type="compositionally biased region" description="Gly residues" evidence="1">
    <location>
        <begin position="472"/>
        <end position="482"/>
    </location>
</feature>
<feature type="compositionally biased region" description="Gly residues" evidence="1">
    <location>
        <begin position="359"/>
        <end position="386"/>
    </location>
</feature>
<comment type="caution">
    <text evidence="3">The sequence shown here is derived from an EMBL/GenBank/DDBJ whole genome shotgun (WGS) entry which is preliminary data.</text>
</comment>
<feature type="non-terminal residue" evidence="3">
    <location>
        <position position="1"/>
    </location>
</feature>
<evidence type="ECO:0000313" key="4">
    <source>
        <dbReference type="Proteomes" id="UP000031186"/>
    </source>
</evidence>
<evidence type="ECO:0000256" key="2">
    <source>
        <dbReference type="SAM" id="SignalP"/>
    </source>
</evidence>
<feature type="compositionally biased region" description="Low complexity" evidence="1">
    <location>
        <begin position="341"/>
        <end position="358"/>
    </location>
</feature>
<keyword evidence="2" id="KW-0732">Signal</keyword>
<organism evidence="3 4">
    <name type="scientific">Metarhizium anisopliae (strain ARSEF 549)</name>
    <dbReference type="NCBI Taxonomy" id="3151832"/>
    <lineage>
        <taxon>Eukaryota</taxon>
        <taxon>Fungi</taxon>
        <taxon>Dikarya</taxon>
        <taxon>Ascomycota</taxon>
        <taxon>Pezizomycotina</taxon>
        <taxon>Sordariomycetes</taxon>
        <taxon>Hypocreomycetidae</taxon>
        <taxon>Hypocreales</taxon>
        <taxon>Clavicipitaceae</taxon>
        <taxon>Metarhizium</taxon>
    </lineage>
</organism>
<feature type="compositionally biased region" description="Low complexity" evidence="1">
    <location>
        <begin position="387"/>
        <end position="404"/>
    </location>
</feature>
<dbReference type="PANTHER" id="PTHR34618:SF3">
    <property type="entry name" value="GEGH 16 PROTEIN"/>
    <property type="match status" value="1"/>
</dbReference>
<dbReference type="EMBL" id="AZNF01000001">
    <property type="protein sequence ID" value="KID71606.1"/>
    <property type="molecule type" value="Genomic_DNA"/>
</dbReference>
<feature type="chain" id="PRO_5002104389" evidence="2">
    <location>
        <begin position="23"/>
        <end position="491"/>
    </location>
</feature>
<feature type="compositionally biased region" description="Low complexity" evidence="1">
    <location>
        <begin position="459"/>
        <end position="471"/>
    </location>
</feature>
<feature type="compositionally biased region" description="Low complexity" evidence="1">
    <location>
        <begin position="426"/>
        <end position="445"/>
    </location>
</feature>
<feature type="compositionally biased region" description="Gly residues" evidence="1">
    <location>
        <begin position="276"/>
        <end position="310"/>
    </location>
</feature>
<dbReference type="Proteomes" id="UP000031186">
    <property type="component" value="Unassembled WGS sequence"/>
</dbReference>
<dbReference type="Pfam" id="PF11327">
    <property type="entry name" value="Egh16-like"/>
    <property type="match status" value="1"/>
</dbReference>
<dbReference type="PANTHER" id="PTHR34618">
    <property type="entry name" value="SURFACE PROTEIN MAS1, PUTATIVE-RELATED"/>
    <property type="match status" value="1"/>
</dbReference>
<feature type="region of interest" description="Disordered" evidence="1">
    <location>
        <begin position="261"/>
        <end position="491"/>
    </location>
</feature>
<feature type="signal peptide" evidence="2">
    <location>
        <begin position="1"/>
        <end position="22"/>
    </location>
</feature>
<name>A0A0B4G100_METAF</name>